<gene>
    <name evidence="2" type="ORF">TPSB3V08_LOCUS1035</name>
</gene>
<dbReference type="EMBL" id="OD000356">
    <property type="protein sequence ID" value="CAD7397214.1"/>
    <property type="molecule type" value="Genomic_DNA"/>
</dbReference>
<feature type="compositionally biased region" description="Basic and acidic residues" evidence="1">
    <location>
        <begin position="26"/>
        <end position="55"/>
    </location>
</feature>
<name>A0A7R9GWB7_TIMPO</name>
<evidence type="ECO:0000256" key="1">
    <source>
        <dbReference type="SAM" id="MobiDB-lite"/>
    </source>
</evidence>
<evidence type="ECO:0000313" key="2">
    <source>
        <dbReference type="EMBL" id="CAD7397214.1"/>
    </source>
</evidence>
<reference evidence="2" key="1">
    <citation type="submission" date="2020-11" db="EMBL/GenBank/DDBJ databases">
        <authorList>
            <person name="Tran Van P."/>
        </authorList>
    </citation>
    <scope>NUCLEOTIDE SEQUENCE</scope>
</reference>
<organism evidence="2">
    <name type="scientific">Timema poppense</name>
    <name type="common">Walking stick</name>
    <dbReference type="NCBI Taxonomy" id="170557"/>
    <lineage>
        <taxon>Eukaryota</taxon>
        <taxon>Metazoa</taxon>
        <taxon>Ecdysozoa</taxon>
        <taxon>Arthropoda</taxon>
        <taxon>Hexapoda</taxon>
        <taxon>Insecta</taxon>
        <taxon>Pterygota</taxon>
        <taxon>Neoptera</taxon>
        <taxon>Polyneoptera</taxon>
        <taxon>Phasmatodea</taxon>
        <taxon>Timematodea</taxon>
        <taxon>Timematoidea</taxon>
        <taxon>Timematidae</taxon>
        <taxon>Timema</taxon>
    </lineage>
</organism>
<protein>
    <submittedName>
        <fullName evidence="2">Uncharacterized protein</fullName>
    </submittedName>
</protein>
<proteinExistence type="predicted"/>
<sequence length="146" mass="16005">MTHPDKADTASLPETVVKSKPLARTVQERTDKSVKFAGSESREDFNNKRNREDRQPTIQSEFGRKGGRIEGREGWKTLQTRGKGRFGTVVEKSRSSVKAEAELFFPFSLLAEHVVGLRCGQALDAASVSSLYFARAVVGGRACAAC</sequence>
<feature type="region of interest" description="Disordered" evidence="1">
    <location>
        <begin position="1"/>
        <end position="56"/>
    </location>
</feature>
<accession>A0A7R9GWB7</accession>
<dbReference type="AlphaFoldDB" id="A0A7R9GWB7"/>